<comment type="caution">
    <text evidence="6">The sequence shown here is derived from an EMBL/GenBank/DDBJ whole genome shotgun (WGS) entry which is preliminary data.</text>
</comment>
<evidence type="ECO:0000256" key="1">
    <source>
        <dbReference type="ARBA" id="ARBA00022723"/>
    </source>
</evidence>
<dbReference type="EMBL" id="CAJVRM010000004">
    <property type="protein sequence ID" value="CAG8971000.1"/>
    <property type="molecule type" value="Genomic_DNA"/>
</dbReference>
<keyword evidence="7" id="KW-1185">Reference proteome</keyword>
<evidence type="ECO:0000256" key="4">
    <source>
        <dbReference type="SAM" id="MobiDB-lite"/>
    </source>
</evidence>
<keyword evidence="2" id="KW-0863">Zinc-finger</keyword>
<dbReference type="InterPro" id="IPR002893">
    <property type="entry name" value="Znf_MYND"/>
</dbReference>
<evidence type="ECO:0000313" key="7">
    <source>
        <dbReference type="Proteomes" id="UP000701801"/>
    </source>
</evidence>
<name>A0A9N9L9G9_9HELO</name>
<evidence type="ECO:0000256" key="2">
    <source>
        <dbReference type="ARBA" id="ARBA00022771"/>
    </source>
</evidence>
<sequence length="169" mass="18348">MSLNEASSSEPPAKRITRADDSVPAQSSQECSICRCAARFGCLYCSSAPYCSIACLEIGQATHGSLCQQLNSFMTGSVVGIGSIYKFDWENNALLKLLEDRTHLPGDAPLVGVKLSRKHVKNHEPYGDITTKDLEMVAESRTWQGKFLGRSEVDQANGLLAGNSLYESV</sequence>
<gene>
    <name evidence="6" type="ORF">HYALB_00007670</name>
</gene>
<proteinExistence type="predicted"/>
<dbReference type="Proteomes" id="UP000701801">
    <property type="component" value="Unassembled WGS sequence"/>
</dbReference>
<dbReference type="GO" id="GO:0008270">
    <property type="term" value="F:zinc ion binding"/>
    <property type="evidence" value="ECO:0007669"/>
    <property type="project" value="UniProtKB-KW"/>
</dbReference>
<organism evidence="6 7">
    <name type="scientific">Hymenoscyphus albidus</name>
    <dbReference type="NCBI Taxonomy" id="595503"/>
    <lineage>
        <taxon>Eukaryota</taxon>
        <taxon>Fungi</taxon>
        <taxon>Dikarya</taxon>
        <taxon>Ascomycota</taxon>
        <taxon>Pezizomycotina</taxon>
        <taxon>Leotiomycetes</taxon>
        <taxon>Helotiales</taxon>
        <taxon>Helotiaceae</taxon>
        <taxon>Hymenoscyphus</taxon>
    </lineage>
</organism>
<evidence type="ECO:0000256" key="3">
    <source>
        <dbReference type="ARBA" id="ARBA00022833"/>
    </source>
</evidence>
<keyword evidence="1" id="KW-0479">Metal-binding</keyword>
<dbReference type="PROSITE" id="PS01360">
    <property type="entry name" value="ZF_MYND_1"/>
    <property type="match status" value="1"/>
</dbReference>
<protein>
    <recommendedName>
        <fullName evidence="5">MYND-type domain-containing protein</fullName>
    </recommendedName>
</protein>
<keyword evidence="3" id="KW-0862">Zinc</keyword>
<dbReference type="AlphaFoldDB" id="A0A9N9L9G9"/>
<feature type="domain" description="MYND-type" evidence="5">
    <location>
        <begin position="31"/>
        <end position="67"/>
    </location>
</feature>
<feature type="region of interest" description="Disordered" evidence="4">
    <location>
        <begin position="1"/>
        <end position="21"/>
    </location>
</feature>
<dbReference type="SUPFAM" id="SSF144232">
    <property type="entry name" value="HIT/MYND zinc finger-like"/>
    <property type="match status" value="1"/>
</dbReference>
<evidence type="ECO:0000259" key="5">
    <source>
        <dbReference type="PROSITE" id="PS01360"/>
    </source>
</evidence>
<reference evidence="6" key="1">
    <citation type="submission" date="2021-07" db="EMBL/GenBank/DDBJ databases">
        <authorList>
            <person name="Durling M."/>
        </authorList>
    </citation>
    <scope>NUCLEOTIDE SEQUENCE</scope>
</reference>
<evidence type="ECO:0000313" key="6">
    <source>
        <dbReference type="EMBL" id="CAG8971000.1"/>
    </source>
</evidence>
<accession>A0A9N9L9G9</accession>
<feature type="compositionally biased region" description="Polar residues" evidence="4">
    <location>
        <begin position="1"/>
        <end position="10"/>
    </location>
</feature>